<dbReference type="OrthoDB" id="9808601at2"/>
<gene>
    <name evidence="5" type="ORF">FB566_0169</name>
</gene>
<dbReference type="AlphaFoldDB" id="A0A543AQ10"/>
<dbReference type="Gene3D" id="3.40.1190.20">
    <property type="match status" value="1"/>
</dbReference>
<dbReference type="CDD" id="cd01166">
    <property type="entry name" value="KdgK"/>
    <property type="match status" value="1"/>
</dbReference>
<evidence type="ECO:0000256" key="2">
    <source>
        <dbReference type="ARBA" id="ARBA00022679"/>
    </source>
</evidence>
<evidence type="ECO:0000256" key="1">
    <source>
        <dbReference type="ARBA" id="ARBA00010688"/>
    </source>
</evidence>
<protein>
    <submittedName>
        <fullName evidence="5">2-dehydro-3-deoxygluconokinase</fullName>
    </submittedName>
</protein>
<dbReference type="GO" id="GO:0016301">
    <property type="term" value="F:kinase activity"/>
    <property type="evidence" value="ECO:0007669"/>
    <property type="project" value="UniProtKB-KW"/>
</dbReference>
<evidence type="ECO:0000313" key="6">
    <source>
        <dbReference type="Proteomes" id="UP000317043"/>
    </source>
</evidence>
<sequence length="311" mass="32434">MTDATGGFDVVCLGESMALLAPESIGPLTDGTALRLSVAGAESNVAVNLAGLGADVAWCGRVGADPFGAMIIDRLSDAGVDVGSIQVDTTLPTGVYFKDPQGGTVYYYRSGSAASAIDTSFIARLPTTKLIHVSGITPALSPHCAEAVQHLIVDRPHPATISFDVNHREKLWPAEFAAPVLRRLANASDLVFVGRDEAENLWGTATPQQVRDHLDQVATLVVKDGAVGATVYCGNDEWFVPTPPVTVVEPVGAGDAFAAGYLYALTRNAHREVGLRLGHLMAAAVLGVTGDIGPAPDPAQIERVITDGDGR</sequence>
<dbReference type="Pfam" id="PF00294">
    <property type="entry name" value="PfkB"/>
    <property type="match status" value="1"/>
</dbReference>
<accession>A0A543AQ10</accession>
<keyword evidence="3 5" id="KW-0418">Kinase</keyword>
<keyword evidence="6" id="KW-1185">Reference proteome</keyword>
<dbReference type="InterPro" id="IPR052700">
    <property type="entry name" value="Carb_kinase_PfkB-like"/>
</dbReference>
<reference evidence="5 6" key="1">
    <citation type="submission" date="2019-06" db="EMBL/GenBank/DDBJ databases">
        <title>Sequencing the genomes of 1000 actinobacteria strains.</title>
        <authorList>
            <person name="Klenk H.-P."/>
        </authorList>
    </citation>
    <scope>NUCLEOTIDE SEQUENCE [LARGE SCALE GENOMIC DNA]</scope>
    <source>
        <strain evidence="5 6">DSM 45928</strain>
    </source>
</reference>
<feature type="domain" description="Carbohydrate kinase PfkB" evidence="4">
    <location>
        <begin position="9"/>
        <end position="297"/>
    </location>
</feature>
<name>A0A543AQ10_9ACTN</name>
<dbReference type="PANTHER" id="PTHR43320">
    <property type="entry name" value="SUGAR KINASE"/>
    <property type="match status" value="1"/>
</dbReference>
<evidence type="ECO:0000256" key="3">
    <source>
        <dbReference type="ARBA" id="ARBA00022777"/>
    </source>
</evidence>
<comment type="similarity">
    <text evidence="1">Belongs to the carbohydrate kinase PfkB family.</text>
</comment>
<comment type="caution">
    <text evidence="5">The sequence shown here is derived from an EMBL/GenBank/DDBJ whole genome shotgun (WGS) entry which is preliminary data.</text>
</comment>
<evidence type="ECO:0000313" key="5">
    <source>
        <dbReference type="EMBL" id="TQL74683.1"/>
    </source>
</evidence>
<evidence type="ECO:0000259" key="4">
    <source>
        <dbReference type="Pfam" id="PF00294"/>
    </source>
</evidence>
<dbReference type="InterPro" id="IPR029056">
    <property type="entry name" value="Ribokinase-like"/>
</dbReference>
<dbReference type="Proteomes" id="UP000317043">
    <property type="component" value="Unassembled WGS sequence"/>
</dbReference>
<keyword evidence="2" id="KW-0808">Transferase</keyword>
<dbReference type="InterPro" id="IPR011611">
    <property type="entry name" value="PfkB_dom"/>
</dbReference>
<dbReference type="EMBL" id="VFOW01000001">
    <property type="protein sequence ID" value="TQL74683.1"/>
    <property type="molecule type" value="Genomic_DNA"/>
</dbReference>
<dbReference type="PANTHER" id="PTHR43320:SF2">
    <property type="entry name" value="2-DEHYDRO-3-DEOXYGLUCONOKINASE_2-DEHYDRO-3-DEOXYGALACTONOKINASE"/>
    <property type="match status" value="1"/>
</dbReference>
<proteinExistence type="inferred from homology"/>
<organism evidence="5 6">
    <name type="scientific">Stackebrandtia endophytica</name>
    <dbReference type="NCBI Taxonomy" id="1496996"/>
    <lineage>
        <taxon>Bacteria</taxon>
        <taxon>Bacillati</taxon>
        <taxon>Actinomycetota</taxon>
        <taxon>Actinomycetes</taxon>
        <taxon>Glycomycetales</taxon>
        <taxon>Glycomycetaceae</taxon>
        <taxon>Stackebrandtia</taxon>
    </lineage>
</organism>
<dbReference type="InParanoid" id="A0A543AQ10"/>
<dbReference type="SUPFAM" id="SSF53613">
    <property type="entry name" value="Ribokinase-like"/>
    <property type="match status" value="1"/>
</dbReference>